<protein>
    <submittedName>
        <fullName evidence="1">Uncharacterized protein</fullName>
    </submittedName>
</protein>
<organism evidence="1 2">
    <name type="scientific">Winogradskyella rapida</name>
    <dbReference type="NCBI Taxonomy" id="549701"/>
    <lineage>
        <taxon>Bacteria</taxon>
        <taxon>Pseudomonadati</taxon>
        <taxon>Bacteroidota</taxon>
        <taxon>Flavobacteriia</taxon>
        <taxon>Flavobacteriales</taxon>
        <taxon>Flavobacteriaceae</taxon>
        <taxon>Winogradskyella</taxon>
    </lineage>
</organism>
<name>A0ABW3KUZ7_9FLAO</name>
<accession>A0ABW3KUZ7</accession>
<sequence length="175" mass="20253">MDPEIELKRICDEHQGIFKHEATKVNGAEGSTIHISKYHLILPYRQHPITIVYDYGNSDTATFRIHLKQHSNQVKFKIKTIDHLSRFLQFKKHRYAVSCSNSILKNSIKACVIKHQLDDLFENTAFELHSTGQHKNDMYEIYSVFSLKYSSHAESAADLLNFHKALIDLVLDKTP</sequence>
<proteinExistence type="predicted"/>
<dbReference type="RefSeq" id="WP_386117328.1">
    <property type="nucleotide sequence ID" value="NZ_JBHTKM010000063.1"/>
</dbReference>
<gene>
    <name evidence="1" type="ORF">ACFQ13_11175</name>
</gene>
<comment type="caution">
    <text evidence="1">The sequence shown here is derived from an EMBL/GenBank/DDBJ whole genome shotgun (WGS) entry which is preliminary data.</text>
</comment>
<evidence type="ECO:0000313" key="2">
    <source>
        <dbReference type="Proteomes" id="UP001597086"/>
    </source>
</evidence>
<reference evidence="2" key="1">
    <citation type="journal article" date="2019" name="Int. J. Syst. Evol. Microbiol.">
        <title>The Global Catalogue of Microorganisms (GCM) 10K type strain sequencing project: providing services to taxonomists for standard genome sequencing and annotation.</title>
        <authorList>
            <consortium name="The Broad Institute Genomics Platform"/>
            <consortium name="The Broad Institute Genome Sequencing Center for Infectious Disease"/>
            <person name="Wu L."/>
            <person name="Ma J."/>
        </authorList>
    </citation>
    <scope>NUCLEOTIDE SEQUENCE [LARGE SCALE GENOMIC DNA]</scope>
    <source>
        <strain evidence="2">CCUG 56098</strain>
    </source>
</reference>
<evidence type="ECO:0000313" key="1">
    <source>
        <dbReference type="EMBL" id="MFD1016483.1"/>
    </source>
</evidence>
<dbReference type="Proteomes" id="UP001597086">
    <property type="component" value="Unassembled WGS sequence"/>
</dbReference>
<keyword evidence="2" id="KW-1185">Reference proteome</keyword>
<dbReference type="EMBL" id="JBHTKM010000063">
    <property type="protein sequence ID" value="MFD1016483.1"/>
    <property type="molecule type" value="Genomic_DNA"/>
</dbReference>